<protein>
    <submittedName>
        <fullName evidence="2">Uncharacterized protein</fullName>
    </submittedName>
</protein>
<reference evidence="2 3" key="1">
    <citation type="submission" date="2024-01" db="EMBL/GenBank/DDBJ databases">
        <title>A draft genome for a cacao thread blight-causing isolate of Paramarasmius palmivorus.</title>
        <authorList>
            <person name="Baruah I.K."/>
            <person name="Bukari Y."/>
            <person name="Amoako-Attah I."/>
            <person name="Meinhardt L.W."/>
            <person name="Bailey B.A."/>
            <person name="Cohen S.P."/>
        </authorList>
    </citation>
    <scope>NUCLEOTIDE SEQUENCE [LARGE SCALE GENOMIC DNA]</scope>
    <source>
        <strain evidence="2 3">GH-12</strain>
    </source>
</reference>
<dbReference type="AlphaFoldDB" id="A0AAW0BYR0"/>
<sequence>MQLVDQCDEIGDEEHGPTGRWRPRNERIPYPEEERKCVSEDLRGITPFRTLLAATFKDEAIAMTPKKGQSWKSAYDEFLDSATKRQKDIIEGIHGAAQAAREAEGVEAIKEAEASAHLEQDMDDLDELQQDRMQSGGLQMSQEGLSMLKQQLTPIAEEN</sequence>
<comment type="caution">
    <text evidence="2">The sequence shown here is derived from an EMBL/GenBank/DDBJ whole genome shotgun (WGS) entry which is preliminary data.</text>
</comment>
<name>A0AAW0BYR0_9AGAR</name>
<feature type="compositionally biased region" description="Polar residues" evidence="1">
    <location>
        <begin position="138"/>
        <end position="153"/>
    </location>
</feature>
<dbReference type="Proteomes" id="UP001383192">
    <property type="component" value="Unassembled WGS sequence"/>
</dbReference>
<accession>A0AAW0BYR0</accession>
<feature type="compositionally biased region" description="Acidic residues" evidence="1">
    <location>
        <begin position="1"/>
        <end position="12"/>
    </location>
</feature>
<gene>
    <name evidence="2" type="ORF">VNI00_012958</name>
</gene>
<organism evidence="2 3">
    <name type="scientific">Paramarasmius palmivorus</name>
    <dbReference type="NCBI Taxonomy" id="297713"/>
    <lineage>
        <taxon>Eukaryota</taxon>
        <taxon>Fungi</taxon>
        <taxon>Dikarya</taxon>
        <taxon>Basidiomycota</taxon>
        <taxon>Agaricomycotina</taxon>
        <taxon>Agaricomycetes</taxon>
        <taxon>Agaricomycetidae</taxon>
        <taxon>Agaricales</taxon>
        <taxon>Marasmiineae</taxon>
        <taxon>Marasmiaceae</taxon>
        <taxon>Paramarasmius</taxon>
    </lineage>
</organism>
<proteinExistence type="predicted"/>
<feature type="compositionally biased region" description="Basic and acidic residues" evidence="1">
    <location>
        <begin position="13"/>
        <end position="27"/>
    </location>
</feature>
<dbReference type="EMBL" id="JAYKXP010000063">
    <property type="protein sequence ID" value="KAK7032559.1"/>
    <property type="molecule type" value="Genomic_DNA"/>
</dbReference>
<evidence type="ECO:0000313" key="2">
    <source>
        <dbReference type="EMBL" id="KAK7032559.1"/>
    </source>
</evidence>
<evidence type="ECO:0000256" key="1">
    <source>
        <dbReference type="SAM" id="MobiDB-lite"/>
    </source>
</evidence>
<feature type="region of interest" description="Disordered" evidence="1">
    <location>
        <begin position="1"/>
        <end position="27"/>
    </location>
</feature>
<keyword evidence="3" id="KW-1185">Reference proteome</keyword>
<evidence type="ECO:0000313" key="3">
    <source>
        <dbReference type="Proteomes" id="UP001383192"/>
    </source>
</evidence>
<feature type="region of interest" description="Disordered" evidence="1">
    <location>
        <begin position="138"/>
        <end position="159"/>
    </location>
</feature>